<gene>
    <name evidence="2" type="ORF">MNBD_ACTINO02-2918</name>
</gene>
<feature type="compositionally biased region" description="Basic residues" evidence="1">
    <location>
        <begin position="93"/>
        <end position="102"/>
    </location>
</feature>
<evidence type="ECO:0000256" key="1">
    <source>
        <dbReference type="SAM" id="MobiDB-lite"/>
    </source>
</evidence>
<feature type="region of interest" description="Disordered" evidence="1">
    <location>
        <begin position="83"/>
        <end position="102"/>
    </location>
</feature>
<dbReference type="AlphaFoldDB" id="A0A3B0SQ95"/>
<evidence type="ECO:0000313" key="2">
    <source>
        <dbReference type="EMBL" id="VAW06323.1"/>
    </source>
</evidence>
<accession>A0A3B0SQ95</accession>
<organism evidence="2">
    <name type="scientific">hydrothermal vent metagenome</name>
    <dbReference type="NCBI Taxonomy" id="652676"/>
    <lineage>
        <taxon>unclassified sequences</taxon>
        <taxon>metagenomes</taxon>
        <taxon>ecological metagenomes</taxon>
    </lineage>
</organism>
<sequence length="102" mass="10881">MVLLDGETPIGAVQVVLNGPVQACHGCDTRASRDNGPRSGEGERCHYPRAEVASKHCNTGGPTEGIQLITQPIRLGAFEVESANSPRTADRIARKRCGSVRE</sequence>
<proteinExistence type="predicted"/>
<dbReference type="EMBL" id="UOEK01000346">
    <property type="protein sequence ID" value="VAW06323.1"/>
    <property type="molecule type" value="Genomic_DNA"/>
</dbReference>
<reference evidence="2" key="1">
    <citation type="submission" date="2018-06" db="EMBL/GenBank/DDBJ databases">
        <authorList>
            <person name="Zhirakovskaya E."/>
        </authorList>
    </citation>
    <scope>NUCLEOTIDE SEQUENCE</scope>
</reference>
<name>A0A3B0SQ95_9ZZZZ</name>
<protein>
    <submittedName>
        <fullName evidence="2">Uncharacterized protein</fullName>
    </submittedName>
</protein>